<dbReference type="OrthoDB" id="4246460at2"/>
<sequence length="156" mass="16804">MITVDYVLSGDPLVTRDERSFDLAKTDLTDLCYSCFGGDLTLKIAGVDFSIVTGDGVQMLDFAVGFFGASRSVAKGESVRVDFAGMADEIYLAPAGEKVRVGSNYVEDVAEVRASELSSAGRELLTKLIVELRGKYPALARNKDVKKLAARVNLTL</sequence>
<proteinExistence type="predicted"/>
<protein>
    <submittedName>
        <fullName evidence="1">Uncharacterized protein</fullName>
    </submittedName>
</protein>
<keyword evidence="2" id="KW-1185">Reference proteome</keyword>
<dbReference type="AlphaFoldDB" id="A0A239IEN1"/>
<dbReference type="Proteomes" id="UP000198415">
    <property type="component" value="Unassembled WGS sequence"/>
</dbReference>
<name>A0A239IEN1_9ACTN</name>
<accession>A0A239IEN1</accession>
<evidence type="ECO:0000313" key="1">
    <source>
        <dbReference type="EMBL" id="SNS92011.1"/>
    </source>
</evidence>
<dbReference type="EMBL" id="FZNR01000028">
    <property type="protein sequence ID" value="SNS92011.1"/>
    <property type="molecule type" value="Genomic_DNA"/>
</dbReference>
<dbReference type="RefSeq" id="WP_143232843.1">
    <property type="nucleotide sequence ID" value="NZ_BOMU01000099.1"/>
</dbReference>
<gene>
    <name evidence="1" type="ORF">SAMN06264365_12878</name>
</gene>
<reference evidence="1 2" key="1">
    <citation type="submission" date="2017-06" db="EMBL/GenBank/DDBJ databases">
        <authorList>
            <person name="Kim H.J."/>
            <person name="Triplett B.A."/>
        </authorList>
    </citation>
    <scope>NUCLEOTIDE SEQUENCE [LARGE SCALE GENOMIC DNA]</scope>
    <source>
        <strain evidence="1 2">DSM 43151</strain>
    </source>
</reference>
<organism evidence="1 2">
    <name type="scientific">Actinoplanes regularis</name>
    <dbReference type="NCBI Taxonomy" id="52697"/>
    <lineage>
        <taxon>Bacteria</taxon>
        <taxon>Bacillati</taxon>
        <taxon>Actinomycetota</taxon>
        <taxon>Actinomycetes</taxon>
        <taxon>Micromonosporales</taxon>
        <taxon>Micromonosporaceae</taxon>
        <taxon>Actinoplanes</taxon>
    </lineage>
</organism>
<evidence type="ECO:0000313" key="2">
    <source>
        <dbReference type="Proteomes" id="UP000198415"/>
    </source>
</evidence>